<gene>
    <name evidence="1" type="ORF">D7X32_13415</name>
</gene>
<name>A0A3A8K6E7_9BACT</name>
<sequence length="152" mass="16002">MAGEPEVLYAQRIHFTATPTATLVNLEDGTVEAPATELDGISECSVATAVDSVDANYFGSDGFKRNLATLRGLTLNVSGHRIKGNAAQDLMETHMLSGQVGYLHVIKDEDATAGQRGVRYAVRVMSFDSGGPSSDVDKLTCSLTGQGAPVKV</sequence>
<accession>A0A3A8K6E7</accession>
<evidence type="ECO:0008006" key="3">
    <source>
        <dbReference type="Google" id="ProtNLM"/>
    </source>
</evidence>
<dbReference type="RefSeq" id="WP_120602930.1">
    <property type="nucleotide sequence ID" value="NZ_RAWE01000038.1"/>
</dbReference>
<dbReference type="EMBL" id="RAWE01000038">
    <property type="protein sequence ID" value="RKH03650.1"/>
    <property type="molecule type" value="Genomic_DNA"/>
</dbReference>
<dbReference type="OrthoDB" id="5384078at2"/>
<dbReference type="AlphaFoldDB" id="A0A3A8K6E7"/>
<evidence type="ECO:0000313" key="1">
    <source>
        <dbReference type="EMBL" id="RKH03650.1"/>
    </source>
</evidence>
<protein>
    <recommendedName>
        <fullName evidence="3">Phage tail protein</fullName>
    </recommendedName>
</protein>
<keyword evidence="2" id="KW-1185">Reference proteome</keyword>
<proteinExistence type="predicted"/>
<evidence type="ECO:0000313" key="2">
    <source>
        <dbReference type="Proteomes" id="UP000268313"/>
    </source>
</evidence>
<comment type="caution">
    <text evidence="1">The sequence shown here is derived from an EMBL/GenBank/DDBJ whole genome shotgun (WGS) entry which is preliminary data.</text>
</comment>
<dbReference type="NCBIfam" id="NF047353">
    <property type="entry name" value="tube_lmo2291"/>
    <property type="match status" value="1"/>
</dbReference>
<organism evidence="1 2">
    <name type="scientific">Corallococcus carmarthensis</name>
    <dbReference type="NCBI Taxonomy" id="2316728"/>
    <lineage>
        <taxon>Bacteria</taxon>
        <taxon>Pseudomonadati</taxon>
        <taxon>Myxococcota</taxon>
        <taxon>Myxococcia</taxon>
        <taxon>Myxococcales</taxon>
        <taxon>Cystobacterineae</taxon>
        <taxon>Myxococcaceae</taxon>
        <taxon>Corallococcus</taxon>
    </lineage>
</organism>
<dbReference type="Proteomes" id="UP000268313">
    <property type="component" value="Unassembled WGS sequence"/>
</dbReference>
<reference evidence="2" key="1">
    <citation type="submission" date="2018-09" db="EMBL/GenBank/DDBJ databases">
        <authorList>
            <person name="Livingstone P.G."/>
            <person name="Whitworth D.E."/>
        </authorList>
    </citation>
    <scope>NUCLEOTIDE SEQUENCE [LARGE SCALE GENOMIC DNA]</scope>
    <source>
        <strain evidence="2">CA043D</strain>
    </source>
</reference>